<sequence length="162" mass="17315">MDGQPLDHLTAEEGRDRLAAQAAIIANQQAARRFALQIAPAERLPREERLRSCAGLRGSPAMPLSAWRGRSGRRYVVRILPVPVVDAEDLCDAVVIQVSRDGSGLAEIRGVAIVGDRAAARAFAASLPPAVTELHAHRLAETDADRAAVLADLGTVTTGRRR</sequence>
<reference evidence="1 2" key="1">
    <citation type="submission" date="2020-08" db="EMBL/GenBank/DDBJ databases">
        <title>Genomic Encyclopedia of Type Strains, Phase IV (KMG-IV): sequencing the most valuable type-strain genomes for metagenomic binning, comparative biology and taxonomic classification.</title>
        <authorList>
            <person name="Goeker M."/>
        </authorList>
    </citation>
    <scope>NUCLEOTIDE SEQUENCE [LARGE SCALE GENOMIC DNA]</scope>
    <source>
        <strain evidence="1 2">DSM 5686</strain>
    </source>
</reference>
<keyword evidence="2" id="KW-1185">Reference proteome</keyword>
<evidence type="ECO:0000313" key="2">
    <source>
        <dbReference type="Proteomes" id="UP000565455"/>
    </source>
</evidence>
<proteinExistence type="predicted"/>
<protein>
    <submittedName>
        <fullName evidence="1">Uncharacterized protein</fullName>
    </submittedName>
</protein>
<name>A0ABR6DCU6_9HYPH</name>
<dbReference type="RefSeq" id="WP_246410732.1">
    <property type="nucleotide sequence ID" value="NZ_JACJIM010000005.1"/>
</dbReference>
<dbReference type="EMBL" id="JACJIM010000005">
    <property type="protein sequence ID" value="MBA9063919.1"/>
    <property type="molecule type" value="Genomic_DNA"/>
</dbReference>
<dbReference type="Proteomes" id="UP000565455">
    <property type="component" value="Unassembled WGS sequence"/>
</dbReference>
<dbReference type="GeneID" id="96607325"/>
<organism evidence="1 2">
    <name type="scientific">Methylobacterium fujisawaense</name>
    <dbReference type="NCBI Taxonomy" id="107400"/>
    <lineage>
        <taxon>Bacteria</taxon>
        <taxon>Pseudomonadati</taxon>
        <taxon>Pseudomonadota</taxon>
        <taxon>Alphaproteobacteria</taxon>
        <taxon>Hyphomicrobiales</taxon>
        <taxon>Methylobacteriaceae</taxon>
        <taxon>Methylobacterium</taxon>
    </lineage>
</organism>
<gene>
    <name evidence="1" type="ORF">GGQ91_003320</name>
</gene>
<comment type="caution">
    <text evidence="1">The sequence shown here is derived from an EMBL/GenBank/DDBJ whole genome shotgun (WGS) entry which is preliminary data.</text>
</comment>
<evidence type="ECO:0000313" key="1">
    <source>
        <dbReference type="EMBL" id="MBA9063919.1"/>
    </source>
</evidence>
<accession>A0ABR6DCU6</accession>